<dbReference type="InterPro" id="IPR005829">
    <property type="entry name" value="Sugar_transporter_CS"/>
</dbReference>
<dbReference type="PRINTS" id="PR00171">
    <property type="entry name" value="SUGRTRNSPORT"/>
</dbReference>
<dbReference type="GO" id="GO:0016020">
    <property type="term" value="C:membrane"/>
    <property type="evidence" value="ECO:0007669"/>
    <property type="project" value="UniProtKB-SubCell"/>
</dbReference>
<feature type="transmembrane region" description="Helical" evidence="8">
    <location>
        <begin position="183"/>
        <end position="201"/>
    </location>
</feature>
<dbReference type="InterPro" id="IPR005828">
    <property type="entry name" value="MFS_sugar_transport-like"/>
</dbReference>
<accession>A0A1Y2DIB9</accession>
<protein>
    <submittedName>
        <fullName evidence="10">General substrate transporter</fullName>
    </submittedName>
</protein>
<evidence type="ECO:0000256" key="7">
    <source>
        <dbReference type="RuleBase" id="RU003346"/>
    </source>
</evidence>
<dbReference type="GO" id="GO:0005351">
    <property type="term" value="F:carbohydrate:proton symporter activity"/>
    <property type="evidence" value="ECO:0007669"/>
    <property type="project" value="TreeGrafter"/>
</dbReference>
<sequence>MGKLEYINKRLLFYVIICGIGSIVYGWEVASFGSHFGLYRFDPKAKAFLETEDKPFREMVITPSFTVGSICGAIVVLYLMDSIGRVKSLRIGSVVYLLGALIQVFGGTVLLLCIGRFISGIAAGIALCLCPLYIAEVAPKEIRGTLGIVNALGLQVGMLLASLHDTLCLKLITKNMTAQWKVALGGLLIPSVFFVVLVWFLPETPRFLLMKNKDDMALKNLAKIREKDEKDEKIVQEFTEMNTRLKAELSEGIVTWHEMFNTKNIFYRIVIVCLLQLLHMLVGVNAIGYYSTQIYSNYLNISLAQYGAWLAVLNNLISFLLTLPAMRYIENFGRKPILKWGAFLLCCCMLGIFGLCYLVDTTKSKLYGWACVVVMYLFSVIYGWSWSSVVFVWQAEVFPIRMRAKANCLGAIAQCIGSIIVTSPTTTLMRYLNYYTFLIFAAFCFISFIFASLCIRETRGLSLEEMEHLYGSSSTPEEKKVEKEIKEKAAVNTVEA</sequence>
<feature type="transmembrane region" description="Helical" evidence="8">
    <location>
        <begin position="12"/>
        <end position="39"/>
    </location>
</feature>
<dbReference type="Gene3D" id="1.20.1250.20">
    <property type="entry name" value="MFS general substrate transporter like domains"/>
    <property type="match status" value="1"/>
</dbReference>
<keyword evidence="5 8" id="KW-1133">Transmembrane helix</keyword>
<feature type="transmembrane region" description="Helical" evidence="8">
    <location>
        <begin position="146"/>
        <end position="163"/>
    </location>
</feature>
<comment type="similarity">
    <text evidence="2 7">Belongs to the major facilitator superfamily. Sugar transporter (TC 2.A.1.1) family.</text>
</comment>
<keyword evidence="3 7" id="KW-0813">Transport</keyword>
<comment type="caution">
    <text evidence="10">The sequence shown here is derived from an EMBL/GenBank/DDBJ whole genome shotgun (WGS) entry which is preliminary data.</text>
</comment>
<feature type="transmembrane region" description="Helical" evidence="8">
    <location>
        <begin position="59"/>
        <end position="79"/>
    </location>
</feature>
<dbReference type="InterPro" id="IPR020846">
    <property type="entry name" value="MFS_dom"/>
</dbReference>
<dbReference type="SUPFAM" id="SSF103473">
    <property type="entry name" value="MFS general substrate transporter"/>
    <property type="match status" value="1"/>
</dbReference>
<feature type="transmembrane region" description="Helical" evidence="8">
    <location>
        <begin position="303"/>
        <end position="325"/>
    </location>
</feature>
<keyword evidence="4 8" id="KW-0812">Transmembrane</keyword>
<dbReference type="InterPro" id="IPR036259">
    <property type="entry name" value="MFS_trans_sf"/>
</dbReference>
<evidence type="ECO:0000256" key="4">
    <source>
        <dbReference type="ARBA" id="ARBA00022692"/>
    </source>
</evidence>
<evidence type="ECO:0000259" key="9">
    <source>
        <dbReference type="PROSITE" id="PS50850"/>
    </source>
</evidence>
<name>A0A1Y2DIB9_9FUNG</name>
<evidence type="ECO:0000313" key="11">
    <source>
        <dbReference type="Proteomes" id="UP000193920"/>
    </source>
</evidence>
<keyword evidence="6 8" id="KW-0472">Membrane</keyword>
<dbReference type="PANTHER" id="PTHR48022:SF2">
    <property type="entry name" value="PLASTIDIC GLUCOSE TRANSPORTER 4"/>
    <property type="match status" value="1"/>
</dbReference>
<evidence type="ECO:0000256" key="1">
    <source>
        <dbReference type="ARBA" id="ARBA00004141"/>
    </source>
</evidence>
<organism evidence="10 11">
    <name type="scientific">Neocallimastix californiae</name>
    <dbReference type="NCBI Taxonomy" id="1754190"/>
    <lineage>
        <taxon>Eukaryota</taxon>
        <taxon>Fungi</taxon>
        <taxon>Fungi incertae sedis</taxon>
        <taxon>Chytridiomycota</taxon>
        <taxon>Chytridiomycota incertae sedis</taxon>
        <taxon>Neocallimastigomycetes</taxon>
        <taxon>Neocallimastigales</taxon>
        <taxon>Neocallimastigaceae</taxon>
        <taxon>Neocallimastix</taxon>
    </lineage>
</organism>
<dbReference type="PROSITE" id="PS00217">
    <property type="entry name" value="SUGAR_TRANSPORT_2"/>
    <property type="match status" value="1"/>
</dbReference>
<keyword evidence="11" id="KW-1185">Reference proteome</keyword>
<evidence type="ECO:0000256" key="2">
    <source>
        <dbReference type="ARBA" id="ARBA00010992"/>
    </source>
</evidence>
<evidence type="ECO:0000256" key="5">
    <source>
        <dbReference type="ARBA" id="ARBA00022989"/>
    </source>
</evidence>
<feature type="transmembrane region" description="Helical" evidence="8">
    <location>
        <begin position="117"/>
        <end position="134"/>
    </location>
</feature>
<dbReference type="EMBL" id="MCOG01000065">
    <property type="protein sequence ID" value="ORY58978.1"/>
    <property type="molecule type" value="Genomic_DNA"/>
</dbReference>
<feature type="transmembrane region" description="Helical" evidence="8">
    <location>
        <begin position="366"/>
        <end position="392"/>
    </location>
</feature>
<gene>
    <name evidence="10" type="ORF">LY90DRAFT_409010</name>
</gene>
<feature type="transmembrane region" description="Helical" evidence="8">
    <location>
        <begin position="434"/>
        <end position="455"/>
    </location>
</feature>
<dbReference type="Pfam" id="PF00083">
    <property type="entry name" value="Sugar_tr"/>
    <property type="match status" value="1"/>
</dbReference>
<dbReference type="InterPro" id="IPR003663">
    <property type="entry name" value="Sugar/inositol_transpt"/>
</dbReference>
<dbReference type="NCBIfam" id="TIGR00879">
    <property type="entry name" value="SP"/>
    <property type="match status" value="1"/>
</dbReference>
<dbReference type="InterPro" id="IPR050360">
    <property type="entry name" value="MFS_Sugar_Transporters"/>
</dbReference>
<evidence type="ECO:0000256" key="3">
    <source>
        <dbReference type="ARBA" id="ARBA00022448"/>
    </source>
</evidence>
<reference evidence="10 11" key="1">
    <citation type="submission" date="2016-08" db="EMBL/GenBank/DDBJ databases">
        <title>A Parts List for Fungal Cellulosomes Revealed by Comparative Genomics.</title>
        <authorList>
            <consortium name="DOE Joint Genome Institute"/>
            <person name="Haitjema C.H."/>
            <person name="Gilmore S.P."/>
            <person name="Henske J.K."/>
            <person name="Solomon K.V."/>
            <person name="De Groot R."/>
            <person name="Kuo A."/>
            <person name="Mondo S.J."/>
            <person name="Salamov A.A."/>
            <person name="Labutti K."/>
            <person name="Zhao Z."/>
            <person name="Chiniquy J."/>
            <person name="Barry K."/>
            <person name="Brewer H.M."/>
            <person name="Purvine S.O."/>
            <person name="Wright A.T."/>
            <person name="Boxma B."/>
            <person name="Van Alen T."/>
            <person name="Hackstein J.H."/>
            <person name="Baker S.E."/>
            <person name="Grigoriev I.V."/>
            <person name="O'Malley M.A."/>
        </authorList>
    </citation>
    <scope>NUCLEOTIDE SEQUENCE [LARGE SCALE GENOMIC DNA]</scope>
    <source>
        <strain evidence="10 11">G1</strain>
    </source>
</reference>
<dbReference type="Proteomes" id="UP000193920">
    <property type="component" value="Unassembled WGS sequence"/>
</dbReference>
<comment type="subcellular location">
    <subcellularLocation>
        <location evidence="1">Membrane</location>
        <topology evidence="1">Multi-pass membrane protein</topology>
    </subcellularLocation>
</comment>
<dbReference type="OrthoDB" id="8120565at2759"/>
<feature type="transmembrane region" description="Helical" evidence="8">
    <location>
        <begin position="337"/>
        <end position="360"/>
    </location>
</feature>
<evidence type="ECO:0000256" key="6">
    <source>
        <dbReference type="ARBA" id="ARBA00023136"/>
    </source>
</evidence>
<feature type="transmembrane region" description="Helical" evidence="8">
    <location>
        <begin position="265"/>
        <end position="291"/>
    </location>
</feature>
<feature type="transmembrane region" description="Helical" evidence="8">
    <location>
        <begin position="91"/>
        <end position="111"/>
    </location>
</feature>
<evidence type="ECO:0000313" key="10">
    <source>
        <dbReference type="EMBL" id="ORY58978.1"/>
    </source>
</evidence>
<dbReference type="STRING" id="1754190.A0A1Y2DIB9"/>
<dbReference type="AlphaFoldDB" id="A0A1Y2DIB9"/>
<dbReference type="PROSITE" id="PS00216">
    <property type="entry name" value="SUGAR_TRANSPORT_1"/>
    <property type="match status" value="1"/>
</dbReference>
<feature type="domain" description="Major facilitator superfamily (MFS) profile" evidence="9">
    <location>
        <begin position="14"/>
        <end position="459"/>
    </location>
</feature>
<evidence type="ECO:0000256" key="8">
    <source>
        <dbReference type="SAM" id="Phobius"/>
    </source>
</evidence>
<dbReference type="PANTHER" id="PTHR48022">
    <property type="entry name" value="PLASTIDIC GLUCOSE TRANSPORTER 4"/>
    <property type="match status" value="1"/>
</dbReference>
<proteinExistence type="inferred from homology"/>
<feature type="transmembrane region" description="Helical" evidence="8">
    <location>
        <begin position="404"/>
        <end position="422"/>
    </location>
</feature>
<dbReference type="PROSITE" id="PS50850">
    <property type="entry name" value="MFS"/>
    <property type="match status" value="1"/>
</dbReference>